<dbReference type="Proteomes" id="UP000003639">
    <property type="component" value="Unassembled WGS sequence"/>
</dbReference>
<dbReference type="EMBL" id="AAXG02000005">
    <property type="protein sequence ID" value="EDN01631.1"/>
    <property type="molecule type" value="Genomic_DNA"/>
</dbReference>
<gene>
    <name evidence="1" type="ORF">BACCAP_00763</name>
</gene>
<reference evidence="1 2" key="1">
    <citation type="submission" date="2007-04" db="EMBL/GenBank/DDBJ databases">
        <authorList>
            <person name="Fulton L."/>
            <person name="Clifton S."/>
            <person name="Fulton B."/>
            <person name="Xu J."/>
            <person name="Minx P."/>
            <person name="Pepin K.H."/>
            <person name="Johnson M."/>
            <person name="Thiruvilangam P."/>
            <person name="Bhonagiri V."/>
            <person name="Nash W.E."/>
            <person name="Mardis E.R."/>
            <person name="Wilson R.K."/>
        </authorList>
    </citation>
    <scope>NUCLEOTIDE SEQUENCE [LARGE SCALE GENOMIC DNA]</scope>
    <source>
        <strain evidence="1 2">ATCC 29799</strain>
    </source>
</reference>
<evidence type="ECO:0000313" key="1">
    <source>
        <dbReference type="EMBL" id="EDN01631.1"/>
    </source>
</evidence>
<sequence>MRSSPACLSFRKRHDSILKPRLREFSVIVSHTFCQSKGQKCLKIPLLRRITQLCLFCCPHRRSCGCPCSMV</sequence>
<accession>A6NRD5</accession>
<reference evidence="1 2" key="2">
    <citation type="submission" date="2007-06" db="EMBL/GenBank/DDBJ databases">
        <title>Draft genome sequence of Pseudoflavonifractor capillosus ATCC 29799.</title>
        <authorList>
            <person name="Sudarsanam P."/>
            <person name="Ley R."/>
            <person name="Guruge J."/>
            <person name="Turnbaugh P.J."/>
            <person name="Mahowald M."/>
            <person name="Liep D."/>
            <person name="Gordon J."/>
        </authorList>
    </citation>
    <scope>NUCLEOTIDE SEQUENCE [LARGE SCALE GENOMIC DNA]</scope>
    <source>
        <strain evidence="1 2">ATCC 29799</strain>
    </source>
</reference>
<evidence type="ECO:0000313" key="2">
    <source>
        <dbReference type="Proteomes" id="UP000003639"/>
    </source>
</evidence>
<dbReference type="AlphaFoldDB" id="A6NRD5"/>
<name>A6NRD5_9FIRM</name>
<organism evidence="1 2">
    <name type="scientific">Pseudoflavonifractor capillosus ATCC 29799</name>
    <dbReference type="NCBI Taxonomy" id="411467"/>
    <lineage>
        <taxon>Bacteria</taxon>
        <taxon>Bacillati</taxon>
        <taxon>Bacillota</taxon>
        <taxon>Clostridia</taxon>
        <taxon>Eubacteriales</taxon>
        <taxon>Oscillospiraceae</taxon>
        <taxon>Pseudoflavonifractor</taxon>
    </lineage>
</organism>
<proteinExistence type="predicted"/>
<keyword evidence="2" id="KW-1185">Reference proteome</keyword>
<comment type="caution">
    <text evidence="1">The sequence shown here is derived from an EMBL/GenBank/DDBJ whole genome shotgun (WGS) entry which is preliminary data.</text>
</comment>
<protein>
    <submittedName>
        <fullName evidence="1">Uncharacterized protein</fullName>
    </submittedName>
</protein>
<dbReference type="STRING" id="411467.BACCAP_00763"/>